<proteinExistence type="predicted"/>
<sequence>MNLKKYTTQERGKAANLGRKLDVPSVLISQWANGTRQVPAERCPEIEKATQGDVTCEELRPDVDWAYLRRSNDHKTNAA</sequence>
<dbReference type="STRING" id="1926881.BTJ39_06020"/>
<comment type="caution">
    <text evidence="1">The sequence shown here is derived from an EMBL/GenBank/DDBJ whole genome shotgun (WGS) entry which is preliminary data.</text>
</comment>
<dbReference type="RefSeq" id="WP_078001784.1">
    <property type="nucleotide sequence ID" value="NZ_MRUL01000003.1"/>
</dbReference>
<keyword evidence="2" id="KW-1185">Reference proteome</keyword>
<organism evidence="1 2">
    <name type="scientific">Izhakiella australiensis</name>
    <dbReference type="NCBI Taxonomy" id="1926881"/>
    <lineage>
        <taxon>Bacteria</taxon>
        <taxon>Pseudomonadati</taxon>
        <taxon>Pseudomonadota</taxon>
        <taxon>Gammaproteobacteria</taxon>
        <taxon>Enterobacterales</taxon>
        <taxon>Erwiniaceae</taxon>
        <taxon>Izhakiella</taxon>
    </lineage>
</organism>
<dbReference type="EMBL" id="MRUL01000003">
    <property type="protein sequence ID" value="OON40641.1"/>
    <property type="molecule type" value="Genomic_DNA"/>
</dbReference>
<dbReference type="OrthoDB" id="6446140at2"/>
<protein>
    <submittedName>
        <fullName evidence="1">Transcriptional regulator</fullName>
    </submittedName>
</protein>
<dbReference type="SUPFAM" id="SSF47413">
    <property type="entry name" value="lambda repressor-like DNA-binding domains"/>
    <property type="match status" value="1"/>
</dbReference>
<name>A0A1S8YNA6_9GAMM</name>
<dbReference type="AlphaFoldDB" id="A0A1S8YNA6"/>
<dbReference type="Gene3D" id="1.10.260.40">
    <property type="entry name" value="lambda repressor-like DNA-binding domains"/>
    <property type="match status" value="1"/>
</dbReference>
<evidence type="ECO:0000313" key="1">
    <source>
        <dbReference type="EMBL" id="OON40641.1"/>
    </source>
</evidence>
<dbReference type="InterPro" id="IPR010982">
    <property type="entry name" value="Lambda_DNA-bd_dom_sf"/>
</dbReference>
<evidence type="ECO:0000313" key="2">
    <source>
        <dbReference type="Proteomes" id="UP000190667"/>
    </source>
</evidence>
<reference evidence="1 2" key="1">
    <citation type="submission" date="2016-12" db="EMBL/GenBank/DDBJ databases">
        <title>Izhakiella australiana sp. nov. of genus Izhakiella isolated from Australian desert.</title>
        <authorList>
            <person name="Ji M."/>
        </authorList>
    </citation>
    <scope>NUCLEOTIDE SEQUENCE [LARGE SCALE GENOMIC DNA]</scope>
    <source>
        <strain evidence="1 2">D4N98</strain>
    </source>
</reference>
<gene>
    <name evidence="1" type="ORF">BTJ39_06020</name>
</gene>
<accession>A0A1S8YNA6</accession>
<dbReference type="GO" id="GO:0003677">
    <property type="term" value="F:DNA binding"/>
    <property type="evidence" value="ECO:0007669"/>
    <property type="project" value="InterPro"/>
</dbReference>
<dbReference type="InterPro" id="IPR031856">
    <property type="entry name" value="YdaS_toxin-like"/>
</dbReference>
<dbReference type="Proteomes" id="UP000190667">
    <property type="component" value="Unassembled WGS sequence"/>
</dbReference>
<dbReference type="Pfam" id="PF15943">
    <property type="entry name" value="YdaS_toxin"/>
    <property type="match status" value="1"/>
</dbReference>